<sequence>MWAKTVAHEQTLSAVTVKAWNNLRRRVITDAFQAFEGCEEEEETVCTWTKLSAAASATLMSSLKAAGEDVRGRISK</sequence>
<comment type="caution">
    <text evidence="1">The sequence shown here is derived from an EMBL/GenBank/DDBJ whole genome shotgun (WGS) entry which is preliminary data.</text>
</comment>
<protein>
    <submittedName>
        <fullName evidence="1">Uncharacterized protein</fullName>
    </submittedName>
</protein>
<gene>
    <name evidence="1" type="ORF">JOB18_014759</name>
</gene>
<dbReference type="AlphaFoldDB" id="A0AAV6RMN5"/>
<evidence type="ECO:0000313" key="1">
    <source>
        <dbReference type="EMBL" id="KAG7506752.1"/>
    </source>
</evidence>
<keyword evidence="2" id="KW-1185">Reference proteome</keyword>
<proteinExistence type="predicted"/>
<accession>A0AAV6RMN5</accession>
<organism evidence="1 2">
    <name type="scientific">Solea senegalensis</name>
    <name type="common">Senegalese sole</name>
    <dbReference type="NCBI Taxonomy" id="28829"/>
    <lineage>
        <taxon>Eukaryota</taxon>
        <taxon>Metazoa</taxon>
        <taxon>Chordata</taxon>
        <taxon>Craniata</taxon>
        <taxon>Vertebrata</taxon>
        <taxon>Euteleostomi</taxon>
        <taxon>Actinopterygii</taxon>
        <taxon>Neopterygii</taxon>
        <taxon>Teleostei</taxon>
        <taxon>Neoteleostei</taxon>
        <taxon>Acanthomorphata</taxon>
        <taxon>Carangaria</taxon>
        <taxon>Pleuronectiformes</taxon>
        <taxon>Pleuronectoidei</taxon>
        <taxon>Soleidae</taxon>
        <taxon>Solea</taxon>
    </lineage>
</organism>
<dbReference type="EMBL" id="JAGKHQ010000010">
    <property type="protein sequence ID" value="KAG7506752.1"/>
    <property type="molecule type" value="Genomic_DNA"/>
</dbReference>
<reference evidence="1 2" key="1">
    <citation type="journal article" date="2021" name="Sci. Rep.">
        <title>Chromosome anchoring in Senegalese sole (Solea senegalensis) reveals sex-associated markers and genome rearrangements in flatfish.</title>
        <authorList>
            <person name="Guerrero-Cozar I."/>
            <person name="Gomez-Garrido J."/>
            <person name="Berbel C."/>
            <person name="Martinez-Blanch J.F."/>
            <person name="Alioto T."/>
            <person name="Claros M.G."/>
            <person name="Gagnaire P.A."/>
            <person name="Manchado M."/>
        </authorList>
    </citation>
    <scope>NUCLEOTIDE SEQUENCE [LARGE SCALE GENOMIC DNA]</scope>
    <source>
        <strain evidence="1">Sse05_10M</strain>
    </source>
</reference>
<evidence type="ECO:0000313" key="2">
    <source>
        <dbReference type="Proteomes" id="UP000693946"/>
    </source>
</evidence>
<name>A0AAV6RMN5_SOLSE</name>
<dbReference type="Proteomes" id="UP000693946">
    <property type="component" value="Linkage Group LG18"/>
</dbReference>